<sequence>RPLTSSCDTMPKRKTPATGYSDLSCSEVLLEHGTRRERLATCLRLGYGVAAICSKVVAPLDATHKCHFEPMDPLSLRNAHSKAKTTLNAVLQLGRTLGQLEQLSRLTVVAEDGPQAQLACTFEAVTSTYDILAIQPQNEKTLALACTSLPVDIISLDLTKRLAYRFKPSTIAAAMARGVYFEVCYSALLRDSTTRKQFISNVAALVRETRGRGILLSSGARTVLDLRRPVDVVNLGGLLGLTQQQAQHTVTRAPQEVLRHARARKAHRGVLSVTKANPNDIAELTPDISVVHPFGAAAGTTNPRAVKRTFSQLHGVAT</sequence>
<name>A0A1D1ZX50_AUXPR</name>
<evidence type="ECO:0000256" key="1">
    <source>
        <dbReference type="ARBA" id="ARBA00004123"/>
    </source>
</evidence>
<proteinExistence type="inferred from homology"/>
<dbReference type="Gene3D" id="3.20.20.140">
    <property type="entry name" value="Metal-dependent hydrolases"/>
    <property type="match status" value="1"/>
</dbReference>
<dbReference type="GO" id="GO:0005655">
    <property type="term" value="C:nucleolar ribonuclease P complex"/>
    <property type="evidence" value="ECO:0007669"/>
    <property type="project" value="TreeGrafter"/>
</dbReference>
<reference evidence="4" key="1">
    <citation type="submission" date="2015-08" db="EMBL/GenBank/DDBJ databases">
        <authorList>
            <person name="Babu N.S."/>
            <person name="Beckwith C.J."/>
            <person name="Beseler K.G."/>
            <person name="Brison A."/>
            <person name="Carone J.V."/>
            <person name="Caskin T.P."/>
            <person name="Diamond M."/>
            <person name="Durham M.E."/>
            <person name="Foxe J.M."/>
            <person name="Go M."/>
            <person name="Henderson B.A."/>
            <person name="Jones I.B."/>
            <person name="McGettigan J.A."/>
            <person name="Micheletti S.J."/>
            <person name="Nasrallah M.E."/>
            <person name="Ortiz D."/>
            <person name="Piller C.R."/>
            <person name="Privatt S.R."/>
            <person name="Schneider S.L."/>
            <person name="Sharp S."/>
            <person name="Smith T.C."/>
            <person name="Stanton J.D."/>
            <person name="Ullery H.E."/>
            <person name="Wilson R.J."/>
            <person name="Serrano M.G."/>
            <person name="Buck G."/>
            <person name="Lee V."/>
            <person name="Wang Y."/>
            <person name="Carvalho R."/>
            <person name="Voegtly L."/>
            <person name="Shi R."/>
            <person name="Duckworth R."/>
            <person name="Johnson A."/>
            <person name="Loviza R."/>
            <person name="Walstead R."/>
            <person name="Shah Z."/>
            <person name="Kiflezghi M."/>
            <person name="Wade K."/>
            <person name="Ball S.L."/>
            <person name="Bradley K.W."/>
            <person name="Asai D.J."/>
            <person name="Bowman C.A."/>
            <person name="Russell D.A."/>
            <person name="Pope W.H."/>
            <person name="Jacobs-Sera D."/>
            <person name="Hendrix R.W."/>
            <person name="Hatfull G.F."/>
        </authorList>
    </citation>
    <scope>NUCLEOTIDE SEQUENCE</scope>
</reference>
<dbReference type="InterPro" id="IPR016195">
    <property type="entry name" value="Pol/histidinol_Pase-like"/>
</dbReference>
<accession>A0A1D1ZX50</accession>
<keyword evidence="3" id="KW-0819">tRNA processing</keyword>
<dbReference type="AlphaFoldDB" id="A0A1D1ZX50"/>
<organism evidence="4">
    <name type="scientific">Auxenochlorella protothecoides</name>
    <name type="common">Green microalga</name>
    <name type="synonym">Chlorella protothecoides</name>
    <dbReference type="NCBI Taxonomy" id="3075"/>
    <lineage>
        <taxon>Eukaryota</taxon>
        <taxon>Viridiplantae</taxon>
        <taxon>Chlorophyta</taxon>
        <taxon>core chlorophytes</taxon>
        <taxon>Trebouxiophyceae</taxon>
        <taxon>Chlorellales</taxon>
        <taxon>Chlorellaceae</taxon>
        <taxon>Auxenochlorella</taxon>
    </lineage>
</organism>
<gene>
    <name evidence="4" type="ORF">g.36461</name>
</gene>
<dbReference type="InterPro" id="IPR002738">
    <property type="entry name" value="RNase_P_p30"/>
</dbReference>
<evidence type="ECO:0000256" key="2">
    <source>
        <dbReference type="ARBA" id="ARBA00007331"/>
    </source>
</evidence>
<evidence type="ECO:0000256" key="3">
    <source>
        <dbReference type="ARBA" id="ARBA00022694"/>
    </source>
</evidence>
<dbReference type="SUPFAM" id="SSF89550">
    <property type="entry name" value="PHP domain-like"/>
    <property type="match status" value="1"/>
</dbReference>
<dbReference type="GO" id="GO:0008033">
    <property type="term" value="P:tRNA processing"/>
    <property type="evidence" value="ECO:0007669"/>
    <property type="project" value="UniProtKB-KW"/>
</dbReference>
<protein>
    <submittedName>
        <fullName evidence="4">Uncharacterized protein</fullName>
    </submittedName>
</protein>
<evidence type="ECO:0000313" key="4">
    <source>
        <dbReference type="EMBL" id="JAT71431.1"/>
    </source>
</evidence>
<comment type="similarity">
    <text evidence="2">Belongs to the eukaryotic/archaeal RNase P protein component 3 family.</text>
</comment>
<dbReference type="EMBL" id="GDKF01007191">
    <property type="protein sequence ID" value="JAT71431.1"/>
    <property type="molecule type" value="Transcribed_RNA"/>
</dbReference>
<feature type="non-terminal residue" evidence="4">
    <location>
        <position position="1"/>
    </location>
</feature>
<dbReference type="PANTHER" id="PTHR13031:SF0">
    <property type="entry name" value="RIBONUCLEASE P PROTEIN SUBUNIT P30"/>
    <property type="match status" value="1"/>
</dbReference>
<dbReference type="Pfam" id="PF01876">
    <property type="entry name" value="RNase_P_p30"/>
    <property type="match status" value="1"/>
</dbReference>
<comment type="subcellular location">
    <subcellularLocation>
        <location evidence="1">Nucleus</location>
    </subcellularLocation>
</comment>
<dbReference type="GO" id="GO:0003723">
    <property type="term" value="F:RNA binding"/>
    <property type="evidence" value="ECO:0007669"/>
    <property type="project" value="TreeGrafter"/>
</dbReference>
<dbReference type="PANTHER" id="PTHR13031">
    <property type="entry name" value="RIBONUCLEASE P SUBUNIT P30"/>
    <property type="match status" value="1"/>
</dbReference>